<name>A0A8H4XEG1_9HYPO</name>
<dbReference type="EMBL" id="JABEYC010000980">
    <property type="protein sequence ID" value="KAF4971236.1"/>
    <property type="molecule type" value="Genomic_DNA"/>
</dbReference>
<reference evidence="2" key="1">
    <citation type="journal article" date="2020" name="BMC Genomics">
        <title>Correction to: Identification and distribution of gene clusters required for synthesis of sphingolipid metabolism inhibitors in diverse species of the filamentous fungus Fusarium.</title>
        <authorList>
            <person name="Kim H.S."/>
            <person name="Lohmar J.M."/>
            <person name="Busman M."/>
            <person name="Brown D.W."/>
            <person name="Naumann T.A."/>
            <person name="Divon H.H."/>
            <person name="Lysoe E."/>
            <person name="Uhlig S."/>
            <person name="Proctor R.H."/>
        </authorList>
    </citation>
    <scope>NUCLEOTIDE SEQUENCE</scope>
    <source>
        <strain evidence="2">NRRL 22465</strain>
    </source>
</reference>
<comment type="caution">
    <text evidence="2">The sequence shown here is derived from an EMBL/GenBank/DDBJ whole genome shotgun (WGS) entry which is preliminary data.</text>
</comment>
<sequence length="275" mass="30192">MTEDESTPEPFISIVEKDAPKLKVLPDLPSCTLERSSTLRACIEKAADDINVEFGSVRSLPDAKICHRRLPLQESTDATRNVTPIPTMGFYRPRRWANIEATPAQTDQSIPSDEKGLHCPSCNSQRCCRRKPENLPTTWDNSTLVGSLSLRDPSQLEKLEQEKGNISRSRVSSITTIQLPPSIIAQQLSPKAAAQESGPASQSTNPVKVQSPFVPSEGYATKPRTCSAPRERSLDPNGSQFSLASCSSASTAFCCDRIALARIKHMRFTGQPLKR</sequence>
<evidence type="ECO:0000256" key="1">
    <source>
        <dbReference type="SAM" id="MobiDB-lite"/>
    </source>
</evidence>
<proteinExistence type="predicted"/>
<dbReference type="OrthoDB" id="5066694at2759"/>
<dbReference type="Proteomes" id="UP000635477">
    <property type="component" value="Unassembled WGS sequence"/>
</dbReference>
<evidence type="ECO:0000313" key="3">
    <source>
        <dbReference type="Proteomes" id="UP000635477"/>
    </source>
</evidence>
<dbReference type="AlphaFoldDB" id="A0A8H4XEG1"/>
<reference evidence="2" key="2">
    <citation type="submission" date="2020-05" db="EMBL/GenBank/DDBJ databases">
        <authorList>
            <person name="Kim H.-S."/>
            <person name="Proctor R.H."/>
            <person name="Brown D.W."/>
        </authorList>
    </citation>
    <scope>NUCLEOTIDE SEQUENCE</scope>
    <source>
        <strain evidence="2">NRRL 22465</strain>
    </source>
</reference>
<feature type="compositionally biased region" description="Polar residues" evidence="1">
    <location>
        <begin position="198"/>
        <end position="208"/>
    </location>
</feature>
<feature type="region of interest" description="Disordered" evidence="1">
    <location>
        <begin position="187"/>
        <end position="234"/>
    </location>
</feature>
<gene>
    <name evidence="2" type="ORF">FZEAL_9895</name>
</gene>
<evidence type="ECO:0000313" key="2">
    <source>
        <dbReference type="EMBL" id="KAF4971236.1"/>
    </source>
</evidence>
<accession>A0A8H4XEG1</accession>
<protein>
    <submittedName>
        <fullName evidence="2">Uncharacterized protein</fullName>
    </submittedName>
</protein>
<organism evidence="2 3">
    <name type="scientific">Fusarium zealandicum</name>
    <dbReference type="NCBI Taxonomy" id="1053134"/>
    <lineage>
        <taxon>Eukaryota</taxon>
        <taxon>Fungi</taxon>
        <taxon>Dikarya</taxon>
        <taxon>Ascomycota</taxon>
        <taxon>Pezizomycotina</taxon>
        <taxon>Sordariomycetes</taxon>
        <taxon>Hypocreomycetidae</taxon>
        <taxon>Hypocreales</taxon>
        <taxon>Nectriaceae</taxon>
        <taxon>Fusarium</taxon>
        <taxon>Fusarium staphyleae species complex</taxon>
    </lineage>
</organism>
<keyword evidence="3" id="KW-1185">Reference proteome</keyword>